<keyword evidence="2" id="KW-0418">Kinase</keyword>
<name>A0A0K9P4R7_ZOSMR</name>
<dbReference type="Proteomes" id="UP000036987">
    <property type="component" value="Unassembled WGS sequence"/>
</dbReference>
<gene>
    <name evidence="2" type="ORF">ZOSMA_41G00030</name>
</gene>
<proteinExistence type="predicted"/>
<comment type="caution">
    <text evidence="2">The sequence shown here is derived from an EMBL/GenBank/DDBJ whole genome shotgun (WGS) entry which is preliminary data.</text>
</comment>
<dbReference type="AlphaFoldDB" id="A0A0K9P4R7"/>
<keyword evidence="2" id="KW-0808">Transferase</keyword>
<dbReference type="EMBL" id="LFYR01001258">
    <property type="protein sequence ID" value="KMZ63160.1"/>
    <property type="molecule type" value="Genomic_DNA"/>
</dbReference>
<protein>
    <submittedName>
        <fullName evidence="2">CDK-activating kinase assembly factor MAT1</fullName>
    </submittedName>
</protein>
<dbReference type="GO" id="GO:0005675">
    <property type="term" value="C:transcription factor TFIIH holo complex"/>
    <property type="evidence" value="ECO:0000318"/>
    <property type="project" value="GO_Central"/>
</dbReference>
<evidence type="ECO:0000313" key="2">
    <source>
        <dbReference type="EMBL" id="KMZ63160.1"/>
    </source>
</evidence>
<sequence length="200" mass="21877">MVIASRDNSFAKEMAIRKRIGSIFNKREDDFPSLRNYNDYLEEVEDMVFNLIEGINVPSIEASIAKYQQENAEQIIVAQARKAEELAAALLASRGPINQNDTTNVGMGPNSEISIGVTSKGQYAPTVHPGGIIGQPRPIGMAPQPLPIGGCSLDHNMQGCEAEDEETLRLKAKRSAHAGGWTSDISKKRAFEEAFSAMWL</sequence>
<reference evidence="3" key="1">
    <citation type="journal article" date="2016" name="Nature">
        <title>The genome of the seagrass Zostera marina reveals angiosperm adaptation to the sea.</title>
        <authorList>
            <person name="Olsen J.L."/>
            <person name="Rouze P."/>
            <person name="Verhelst B."/>
            <person name="Lin Y.-C."/>
            <person name="Bayer T."/>
            <person name="Collen J."/>
            <person name="Dattolo E."/>
            <person name="De Paoli E."/>
            <person name="Dittami S."/>
            <person name="Maumus F."/>
            <person name="Michel G."/>
            <person name="Kersting A."/>
            <person name="Lauritano C."/>
            <person name="Lohaus R."/>
            <person name="Toepel M."/>
            <person name="Tonon T."/>
            <person name="Vanneste K."/>
            <person name="Amirebrahimi M."/>
            <person name="Brakel J."/>
            <person name="Bostroem C."/>
            <person name="Chovatia M."/>
            <person name="Grimwood J."/>
            <person name="Jenkins J.W."/>
            <person name="Jueterbock A."/>
            <person name="Mraz A."/>
            <person name="Stam W.T."/>
            <person name="Tice H."/>
            <person name="Bornberg-Bauer E."/>
            <person name="Green P.J."/>
            <person name="Pearson G.A."/>
            <person name="Procaccini G."/>
            <person name="Duarte C.M."/>
            <person name="Schmutz J."/>
            <person name="Reusch T.B.H."/>
            <person name="Van de Peer Y."/>
        </authorList>
    </citation>
    <scope>NUCLEOTIDE SEQUENCE [LARGE SCALE GENOMIC DNA]</scope>
    <source>
        <strain evidence="3">cv. Finnish</strain>
    </source>
</reference>
<feature type="domain" description="MAT1 centre" evidence="1">
    <location>
        <begin position="8"/>
        <end position="87"/>
    </location>
</feature>
<dbReference type="STRING" id="29655.A0A0K9P4R7"/>
<dbReference type="PANTHER" id="PTHR12683">
    <property type="entry name" value="CDK-ACTIVATING KINASE ASSEMBLY FACTOR MAT1"/>
    <property type="match status" value="1"/>
</dbReference>
<evidence type="ECO:0000313" key="3">
    <source>
        <dbReference type="Proteomes" id="UP000036987"/>
    </source>
</evidence>
<dbReference type="GO" id="GO:0006281">
    <property type="term" value="P:DNA repair"/>
    <property type="evidence" value="ECO:0000318"/>
    <property type="project" value="GO_Central"/>
</dbReference>
<organism evidence="2 3">
    <name type="scientific">Zostera marina</name>
    <name type="common">Eelgrass</name>
    <dbReference type="NCBI Taxonomy" id="29655"/>
    <lineage>
        <taxon>Eukaryota</taxon>
        <taxon>Viridiplantae</taxon>
        <taxon>Streptophyta</taxon>
        <taxon>Embryophyta</taxon>
        <taxon>Tracheophyta</taxon>
        <taxon>Spermatophyta</taxon>
        <taxon>Magnoliopsida</taxon>
        <taxon>Liliopsida</taxon>
        <taxon>Zosteraceae</taxon>
        <taxon>Zostera</taxon>
    </lineage>
</organism>
<dbReference type="OrthoDB" id="5963at2759"/>
<dbReference type="InterPro" id="IPR015877">
    <property type="entry name" value="MAT1_centre"/>
</dbReference>
<dbReference type="PANTHER" id="PTHR12683:SF13">
    <property type="entry name" value="CDK-ACTIVATING KINASE ASSEMBLY FACTOR MAT1"/>
    <property type="match status" value="1"/>
</dbReference>
<accession>A0A0K9P4R7</accession>
<dbReference type="OMA" id="DMLGGEY"/>
<dbReference type="GO" id="GO:0006357">
    <property type="term" value="P:regulation of transcription by RNA polymerase II"/>
    <property type="evidence" value="ECO:0000318"/>
    <property type="project" value="GO_Central"/>
</dbReference>
<evidence type="ECO:0000259" key="1">
    <source>
        <dbReference type="Pfam" id="PF06391"/>
    </source>
</evidence>
<dbReference type="GO" id="GO:0016301">
    <property type="term" value="F:kinase activity"/>
    <property type="evidence" value="ECO:0007669"/>
    <property type="project" value="UniProtKB-KW"/>
</dbReference>
<dbReference type="Pfam" id="PF06391">
    <property type="entry name" value="MAT1"/>
    <property type="match status" value="1"/>
</dbReference>
<keyword evidence="3" id="KW-1185">Reference proteome</keyword>